<keyword evidence="1" id="KW-0547">Nucleotide-binding</keyword>
<evidence type="ECO:0000256" key="7">
    <source>
        <dbReference type="SAM" id="MobiDB-lite"/>
    </source>
</evidence>
<evidence type="ECO:0000256" key="2">
    <source>
        <dbReference type="ARBA" id="ARBA00022801"/>
    </source>
</evidence>
<dbReference type="GO" id="GO:0005737">
    <property type="term" value="C:cytoplasm"/>
    <property type="evidence" value="ECO:0007669"/>
    <property type="project" value="TreeGrafter"/>
</dbReference>
<dbReference type="AlphaFoldDB" id="A0A5B2TDK0"/>
<feature type="domain" description="CobW C-terminal" evidence="8">
    <location>
        <begin position="248"/>
        <end position="343"/>
    </location>
</feature>
<dbReference type="InterPro" id="IPR011629">
    <property type="entry name" value="CobW-like_C"/>
</dbReference>
<evidence type="ECO:0000256" key="1">
    <source>
        <dbReference type="ARBA" id="ARBA00022741"/>
    </source>
</evidence>
<dbReference type="PANTHER" id="PTHR13748:SF62">
    <property type="entry name" value="COBW DOMAIN-CONTAINING PROTEIN"/>
    <property type="match status" value="1"/>
</dbReference>
<keyword evidence="2" id="KW-0378">Hydrolase</keyword>
<keyword evidence="3" id="KW-0143">Chaperone</keyword>
<comment type="caution">
    <text evidence="9">The sequence shown here is derived from an EMBL/GenBank/DDBJ whole genome shotgun (WGS) entry which is preliminary data.</text>
</comment>
<evidence type="ECO:0000259" key="8">
    <source>
        <dbReference type="SMART" id="SM00833"/>
    </source>
</evidence>
<comment type="catalytic activity">
    <reaction evidence="6">
        <text>GTP + H2O = GDP + phosphate + H(+)</text>
        <dbReference type="Rhea" id="RHEA:19669"/>
        <dbReference type="ChEBI" id="CHEBI:15377"/>
        <dbReference type="ChEBI" id="CHEBI:15378"/>
        <dbReference type="ChEBI" id="CHEBI:37565"/>
        <dbReference type="ChEBI" id="CHEBI:43474"/>
        <dbReference type="ChEBI" id="CHEBI:58189"/>
    </reaction>
    <physiologicalReaction direction="left-to-right" evidence="6">
        <dbReference type="Rhea" id="RHEA:19670"/>
    </physiologicalReaction>
</comment>
<comment type="function">
    <text evidence="5">Zinc chaperone that directly transfers zinc cofactor to target proteins, thereby activating them. Zinc is transferred from the CXCC motif in the GTPase domain to the zinc binding site in target proteins in a process requiring GTP hydrolysis.</text>
</comment>
<dbReference type="OrthoDB" id="9808822at2"/>
<feature type="compositionally biased region" description="Basic residues" evidence="7">
    <location>
        <begin position="226"/>
        <end position="238"/>
    </location>
</feature>
<dbReference type="EMBL" id="VUKA01000014">
    <property type="protein sequence ID" value="KAA2211880.1"/>
    <property type="molecule type" value="Genomic_DNA"/>
</dbReference>
<dbReference type="CDD" id="cd03112">
    <property type="entry name" value="CobW-like"/>
    <property type="match status" value="1"/>
</dbReference>
<dbReference type="Pfam" id="PF02492">
    <property type="entry name" value="cobW"/>
    <property type="match status" value="1"/>
</dbReference>
<proteinExistence type="inferred from homology"/>
<keyword evidence="10" id="KW-1185">Reference proteome</keyword>
<dbReference type="Gene3D" id="3.30.1220.10">
    <property type="entry name" value="CobW-like, C-terminal domain"/>
    <property type="match status" value="1"/>
</dbReference>
<feature type="region of interest" description="Disordered" evidence="7">
    <location>
        <begin position="218"/>
        <end position="243"/>
    </location>
</feature>
<evidence type="ECO:0000313" key="10">
    <source>
        <dbReference type="Proteomes" id="UP000322110"/>
    </source>
</evidence>
<evidence type="ECO:0000256" key="3">
    <source>
        <dbReference type="ARBA" id="ARBA00023186"/>
    </source>
</evidence>
<dbReference type="InterPro" id="IPR051316">
    <property type="entry name" value="Zinc-reg_GTPase_activator"/>
</dbReference>
<protein>
    <submittedName>
        <fullName evidence="9">GTP-binding protein</fullName>
    </submittedName>
</protein>
<gene>
    <name evidence="9" type="ORF">F0Q34_17860</name>
</gene>
<dbReference type="Proteomes" id="UP000322110">
    <property type="component" value="Unassembled WGS sequence"/>
</dbReference>
<evidence type="ECO:0000256" key="4">
    <source>
        <dbReference type="ARBA" id="ARBA00034320"/>
    </source>
</evidence>
<accession>A0A5B2TDK0</accession>
<dbReference type="SMART" id="SM00833">
    <property type="entry name" value="CobW_C"/>
    <property type="match status" value="1"/>
</dbReference>
<dbReference type="Gene3D" id="3.40.50.300">
    <property type="entry name" value="P-loop containing nucleotide triphosphate hydrolases"/>
    <property type="match status" value="1"/>
</dbReference>
<evidence type="ECO:0000313" key="9">
    <source>
        <dbReference type="EMBL" id="KAA2211880.1"/>
    </source>
</evidence>
<dbReference type="GO" id="GO:0016787">
    <property type="term" value="F:hydrolase activity"/>
    <property type="evidence" value="ECO:0007669"/>
    <property type="project" value="UniProtKB-KW"/>
</dbReference>
<evidence type="ECO:0000256" key="5">
    <source>
        <dbReference type="ARBA" id="ARBA00045658"/>
    </source>
</evidence>
<reference evidence="9 10" key="1">
    <citation type="journal article" date="2015" name="Int. J. Syst. Evol. Microbiol.">
        <title>Roseomonas oryzae sp. nov., isolated from paddy rhizosphere soil.</title>
        <authorList>
            <person name="Ramaprasad E.V."/>
            <person name="Sasikala Ch."/>
            <person name="Ramana Ch.V."/>
        </authorList>
    </citation>
    <scope>NUCLEOTIDE SEQUENCE [LARGE SCALE GENOMIC DNA]</scope>
    <source>
        <strain evidence="9 10">KCTC 42542</strain>
    </source>
</reference>
<dbReference type="SUPFAM" id="SSF52540">
    <property type="entry name" value="P-loop containing nucleoside triphosphate hydrolases"/>
    <property type="match status" value="1"/>
</dbReference>
<name>A0A5B2TDK0_9PROT</name>
<dbReference type="InterPro" id="IPR036627">
    <property type="entry name" value="CobW-likC_sf"/>
</dbReference>
<dbReference type="Pfam" id="PF07683">
    <property type="entry name" value="CobW_C"/>
    <property type="match status" value="1"/>
</dbReference>
<sequence>MQAEARLPVTLLTGFLGAGKTTLLNRLLRQEDMQGTAVLVNEFGEIGLDHLLVEALEEEAVLLQAGCLCCTIRGDLAQALEGIARRVRDGQALRRVVIETTGLADPLPILQTLMADAATARNFVLDGVVTVVDAVNGLATLERQSEAVRQAAVADRLLVSKADLAAPEGMALLLARLRAVNPVVTPRLIDASPIAITGLDPAAAPQREAVLRDWMAAAGTPEGGGAHHHHHGAHHHHGHDPNRHDARIHAFALSFDAPLPWEGLATWLEMLTATRGDAVLRVKGILDLEGQDRPVAIHGVQSVWHAPTLLPAWPAGMPRRSTLVFISRDLPRAVIEDGIAAFCAAARS</sequence>
<dbReference type="InterPro" id="IPR003495">
    <property type="entry name" value="CobW/HypB/UreG_nucleotide-bd"/>
</dbReference>
<comment type="similarity">
    <text evidence="4">Belongs to the SIMIBI class G3E GTPase family. ZNG1 subfamily.</text>
</comment>
<dbReference type="RefSeq" id="WP_149813610.1">
    <property type="nucleotide sequence ID" value="NZ_VUKA01000014.1"/>
</dbReference>
<organism evidence="9 10">
    <name type="scientific">Teichococcus oryzae</name>
    <dbReference type="NCBI Taxonomy" id="1608942"/>
    <lineage>
        <taxon>Bacteria</taxon>
        <taxon>Pseudomonadati</taxon>
        <taxon>Pseudomonadota</taxon>
        <taxon>Alphaproteobacteria</taxon>
        <taxon>Acetobacterales</taxon>
        <taxon>Roseomonadaceae</taxon>
        <taxon>Roseomonas</taxon>
    </lineage>
</organism>
<evidence type="ECO:0000256" key="6">
    <source>
        <dbReference type="ARBA" id="ARBA00049117"/>
    </source>
</evidence>
<dbReference type="SUPFAM" id="SSF90002">
    <property type="entry name" value="Hypothetical protein YjiA, C-terminal domain"/>
    <property type="match status" value="1"/>
</dbReference>
<dbReference type="PANTHER" id="PTHR13748">
    <property type="entry name" value="COBW-RELATED"/>
    <property type="match status" value="1"/>
</dbReference>
<dbReference type="GO" id="GO:0000166">
    <property type="term" value="F:nucleotide binding"/>
    <property type="evidence" value="ECO:0007669"/>
    <property type="project" value="UniProtKB-KW"/>
</dbReference>
<dbReference type="InterPro" id="IPR027417">
    <property type="entry name" value="P-loop_NTPase"/>
</dbReference>